<protein>
    <recommendedName>
        <fullName evidence="3">TIGR02206 family membrane protein</fullName>
    </recommendedName>
</protein>
<feature type="transmembrane region" description="Helical" evidence="1">
    <location>
        <begin position="69"/>
        <end position="87"/>
    </location>
</feature>
<feature type="transmembrane region" description="Helical" evidence="1">
    <location>
        <begin position="201"/>
        <end position="223"/>
    </location>
</feature>
<feature type="transmembrane region" description="Helical" evidence="1">
    <location>
        <begin position="42"/>
        <end position="63"/>
    </location>
</feature>
<name>A0A381YGR4_9ZZZZ</name>
<organism evidence="2">
    <name type="scientific">marine metagenome</name>
    <dbReference type="NCBI Taxonomy" id="408172"/>
    <lineage>
        <taxon>unclassified sequences</taxon>
        <taxon>metagenomes</taxon>
        <taxon>ecological metagenomes</taxon>
    </lineage>
</organism>
<evidence type="ECO:0008006" key="3">
    <source>
        <dbReference type="Google" id="ProtNLM"/>
    </source>
</evidence>
<keyword evidence="1" id="KW-0472">Membrane</keyword>
<sequence>MQPFILFDQIHLFTLVLTYGVIAIAIFWIKSQSTQRIQYARVSVGVLLLTHAVMQVFNAYSYQLAWQEAIPLHMCDFSKITIGLYLLGYGSRFFHCAFFWGIIPASMALFTPALTYTFPDPEYVNFYYGHGLILLGIGIGLFALNERPYFRDFLFVVGITLLLTLVIYIINIILGVDANFWYLRDKPQGDTIMNWFPDAPLHITVLIPAAIFAFFLTYLPFLIKDLKS</sequence>
<gene>
    <name evidence="2" type="ORF">METZ01_LOCUS129150</name>
</gene>
<dbReference type="AlphaFoldDB" id="A0A381YGR4"/>
<feature type="transmembrane region" description="Helical" evidence="1">
    <location>
        <begin position="12"/>
        <end position="30"/>
    </location>
</feature>
<keyword evidence="1" id="KW-1133">Transmembrane helix</keyword>
<evidence type="ECO:0000256" key="1">
    <source>
        <dbReference type="SAM" id="Phobius"/>
    </source>
</evidence>
<feature type="transmembrane region" description="Helical" evidence="1">
    <location>
        <begin position="126"/>
        <end position="144"/>
    </location>
</feature>
<keyword evidence="1" id="KW-0812">Transmembrane</keyword>
<dbReference type="Pfam" id="PF14808">
    <property type="entry name" value="TMEM164"/>
    <property type="match status" value="1"/>
</dbReference>
<proteinExistence type="predicted"/>
<evidence type="ECO:0000313" key="2">
    <source>
        <dbReference type="EMBL" id="SVA76296.1"/>
    </source>
</evidence>
<dbReference type="EMBL" id="UINC01018213">
    <property type="protein sequence ID" value="SVA76296.1"/>
    <property type="molecule type" value="Genomic_DNA"/>
</dbReference>
<dbReference type="InterPro" id="IPR011737">
    <property type="entry name" value="CHP02206_TP0381"/>
</dbReference>
<feature type="transmembrane region" description="Helical" evidence="1">
    <location>
        <begin position="94"/>
        <end position="114"/>
    </location>
</feature>
<dbReference type="NCBIfam" id="TIGR02206">
    <property type="entry name" value="intg_mem_TP0381"/>
    <property type="match status" value="1"/>
</dbReference>
<accession>A0A381YGR4</accession>
<reference evidence="2" key="1">
    <citation type="submission" date="2018-05" db="EMBL/GenBank/DDBJ databases">
        <authorList>
            <person name="Lanie J.A."/>
            <person name="Ng W.-L."/>
            <person name="Kazmierczak K.M."/>
            <person name="Andrzejewski T.M."/>
            <person name="Davidsen T.M."/>
            <person name="Wayne K.J."/>
            <person name="Tettelin H."/>
            <person name="Glass J.I."/>
            <person name="Rusch D."/>
            <person name="Podicherti R."/>
            <person name="Tsui H.-C.T."/>
            <person name="Winkler M.E."/>
        </authorList>
    </citation>
    <scope>NUCLEOTIDE SEQUENCE</scope>
</reference>
<feature type="transmembrane region" description="Helical" evidence="1">
    <location>
        <begin position="153"/>
        <end position="181"/>
    </location>
</feature>